<gene>
    <name evidence="1" type="primary">jg11110</name>
    <name evidence="1" type="ORF">PAEG_LOCUS25187</name>
</gene>
<sequence length="79" mass="9227">MGQGGRELVPVSLPSHEPHLPVVHQIYQHGSNDREMVLLPFHISWSKMTDNRKQRYRCNMRADQLCDYQPPVAICEEQQ</sequence>
<protein>
    <submittedName>
        <fullName evidence="1">Jg11110 protein</fullName>
    </submittedName>
</protein>
<dbReference type="EMBL" id="CAKXAJ010026300">
    <property type="protein sequence ID" value="CAH2266106.1"/>
    <property type="molecule type" value="Genomic_DNA"/>
</dbReference>
<accession>A0A8S4SC03</accession>
<dbReference type="AlphaFoldDB" id="A0A8S4SC03"/>
<name>A0A8S4SC03_9NEOP</name>
<keyword evidence="2" id="KW-1185">Reference proteome</keyword>
<proteinExistence type="predicted"/>
<organism evidence="1 2">
    <name type="scientific">Pararge aegeria aegeria</name>
    <dbReference type="NCBI Taxonomy" id="348720"/>
    <lineage>
        <taxon>Eukaryota</taxon>
        <taxon>Metazoa</taxon>
        <taxon>Ecdysozoa</taxon>
        <taxon>Arthropoda</taxon>
        <taxon>Hexapoda</taxon>
        <taxon>Insecta</taxon>
        <taxon>Pterygota</taxon>
        <taxon>Neoptera</taxon>
        <taxon>Endopterygota</taxon>
        <taxon>Lepidoptera</taxon>
        <taxon>Glossata</taxon>
        <taxon>Ditrysia</taxon>
        <taxon>Papilionoidea</taxon>
        <taxon>Nymphalidae</taxon>
        <taxon>Satyrinae</taxon>
        <taxon>Satyrini</taxon>
        <taxon>Parargina</taxon>
        <taxon>Pararge</taxon>
    </lineage>
</organism>
<evidence type="ECO:0000313" key="2">
    <source>
        <dbReference type="Proteomes" id="UP000838756"/>
    </source>
</evidence>
<reference evidence="1" key="1">
    <citation type="submission" date="2022-03" db="EMBL/GenBank/DDBJ databases">
        <authorList>
            <person name="Lindestad O."/>
        </authorList>
    </citation>
    <scope>NUCLEOTIDE SEQUENCE</scope>
</reference>
<comment type="caution">
    <text evidence="1">The sequence shown here is derived from an EMBL/GenBank/DDBJ whole genome shotgun (WGS) entry which is preliminary data.</text>
</comment>
<dbReference type="Proteomes" id="UP000838756">
    <property type="component" value="Unassembled WGS sequence"/>
</dbReference>
<evidence type="ECO:0000313" key="1">
    <source>
        <dbReference type="EMBL" id="CAH2266106.1"/>
    </source>
</evidence>